<sequence length="224" mass="25854">MAWCPKCRNEYRKGIKVCMDCNVPLVESLEEYDKMLFENQLGIRQEVIIDELDHYETTENELDEDGILKQTPAYVRKEDKYKDTLSSAYTLLFVGFGGLIVLLLIITNIIDLHLASPGKYVTYSGMAILLLIFIIIGLASLKASKKLAKEAESENQLTNDILDWFNKNITKDLTDNGVNLDMVEEIQYFKRIDNIKEIVQKAYGELNEDYLDKLAEDIYQIKYK</sequence>
<organism evidence="2 3">
    <name type="scientific">Lachnotalea glycerini</name>
    <dbReference type="NCBI Taxonomy" id="1763509"/>
    <lineage>
        <taxon>Bacteria</taxon>
        <taxon>Bacillati</taxon>
        <taxon>Bacillota</taxon>
        <taxon>Clostridia</taxon>
        <taxon>Lachnospirales</taxon>
        <taxon>Lachnospiraceae</taxon>
        <taxon>Lachnotalea</taxon>
    </lineage>
</organism>
<comment type="caution">
    <text evidence="2">The sequence shown here is derived from an EMBL/GenBank/DDBJ whole genome shotgun (WGS) entry which is preliminary data.</text>
</comment>
<name>A0A318ES19_9FIRM</name>
<feature type="transmembrane region" description="Helical" evidence="1">
    <location>
        <begin position="122"/>
        <end position="141"/>
    </location>
</feature>
<gene>
    <name evidence="2" type="ORF">C8E03_101381</name>
</gene>
<dbReference type="Proteomes" id="UP000247523">
    <property type="component" value="Unassembled WGS sequence"/>
</dbReference>
<reference evidence="2 3" key="1">
    <citation type="submission" date="2018-05" db="EMBL/GenBank/DDBJ databases">
        <title>Genomic Encyclopedia of Type Strains, Phase IV (KMG-IV): sequencing the most valuable type-strain genomes for metagenomic binning, comparative biology and taxonomic classification.</title>
        <authorList>
            <person name="Goeker M."/>
        </authorList>
    </citation>
    <scope>NUCLEOTIDE SEQUENCE [LARGE SCALE GENOMIC DNA]</scope>
    <source>
        <strain evidence="2 3">DSM 28816</strain>
    </source>
</reference>
<proteinExistence type="predicted"/>
<evidence type="ECO:0000313" key="2">
    <source>
        <dbReference type="EMBL" id="PXV95751.1"/>
    </source>
</evidence>
<keyword evidence="1" id="KW-0472">Membrane</keyword>
<protein>
    <submittedName>
        <fullName evidence="2">Uncharacterized protein</fullName>
    </submittedName>
</protein>
<keyword evidence="1" id="KW-1133">Transmembrane helix</keyword>
<accession>A0A318ES19</accession>
<dbReference type="RefSeq" id="WP_110290135.1">
    <property type="nucleotide sequence ID" value="NZ_QICS01000001.1"/>
</dbReference>
<keyword evidence="1" id="KW-0812">Transmembrane</keyword>
<evidence type="ECO:0000256" key="1">
    <source>
        <dbReference type="SAM" id="Phobius"/>
    </source>
</evidence>
<feature type="transmembrane region" description="Helical" evidence="1">
    <location>
        <begin position="88"/>
        <end position="110"/>
    </location>
</feature>
<dbReference type="EMBL" id="QICS01000001">
    <property type="protein sequence ID" value="PXV95751.1"/>
    <property type="molecule type" value="Genomic_DNA"/>
</dbReference>
<evidence type="ECO:0000313" key="3">
    <source>
        <dbReference type="Proteomes" id="UP000247523"/>
    </source>
</evidence>
<dbReference type="AlphaFoldDB" id="A0A318ES19"/>